<dbReference type="Pfam" id="PF00867">
    <property type="entry name" value="XPG_I"/>
    <property type="match status" value="1"/>
</dbReference>
<protein>
    <recommendedName>
        <fullName evidence="2">XPG-I domain-containing protein</fullName>
    </recommendedName>
</protein>
<dbReference type="PRINTS" id="PR00853">
    <property type="entry name" value="XPGRADSUPER"/>
</dbReference>
<dbReference type="KEGG" id="nve:5503137"/>
<dbReference type="InterPro" id="IPR006086">
    <property type="entry name" value="XPG-I_dom"/>
</dbReference>
<dbReference type="HOGENOM" id="CLU_134632_0_0_1"/>
<dbReference type="SUPFAM" id="SSF88723">
    <property type="entry name" value="PIN domain-like"/>
    <property type="match status" value="1"/>
</dbReference>
<dbReference type="AlphaFoldDB" id="A7SVY0"/>
<evidence type="ECO:0000313" key="4">
    <source>
        <dbReference type="Proteomes" id="UP000001593"/>
    </source>
</evidence>
<evidence type="ECO:0000256" key="1">
    <source>
        <dbReference type="SAM" id="Coils"/>
    </source>
</evidence>
<keyword evidence="4" id="KW-1185">Reference proteome</keyword>
<dbReference type="InterPro" id="IPR029060">
    <property type="entry name" value="PIN-like_dom_sf"/>
</dbReference>
<dbReference type="InterPro" id="IPR006084">
    <property type="entry name" value="XPG/Rad2"/>
</dbReference>
<dbReference type="EMBL" id="DS469847">
    <property type="protein sequence ID" value="EDO32148.1"/>
    <property type="molecule type" value="Genomic_DNA"/>
</dbReference>
<dbReference type="Proteomes" id="UP000001593">
    <property type="component" value="Unassembled WGS sequence"/>
</dbReference>
<dbReference type="SMART" id="SM00484">
    <property type="entry name" value="XPGI"/>
    <property type="match status" value="1"/>
</dbReference>
<sequence length="128" mass="14903">MTCVSEKVQYAVAPYKAGAQIAFLIRSGMADPALSEDSDLLAYGCSKESILRRIIEDADKEEERKRKKERKEKEKANLLKALILRRKHINQQELQTKEELRKKPEERESFEKKRLSIDNKIMKIIGNK</sequence>
<dbReference type="GO" id="GO:0004518">
    <property type="term" value="F:nuclease activity"/>
    <property type="evidence" value="ECO:0007669"/>
    <property type="project" value="InterPro"/>
</dbReference>
<reference evidence="3 4" key="1">
    <citation type="journal article" date="2007" name="Science">
        <title>Sea anemone genome reveals ancestral eumetazoan gene repertoire and genomic organization.</title>
        <authorList>
            <person name="Putnam N.H."/>
            <person name="Srivastava M."/>
            <person name="Hellsten U."/>
            <person name="Dirks B."/>
            <person name="Chapman J."/>
            <person name="Salamov A."/>
            <person name="Terry A."/>
            <person name="Shapiro H."/>
            <person name="Lindquist E."/>
            <person name="Kapitonov V.V."/>
            <person name="Jurka J."/>
            <person name="Genikhovich G."/>
            <person name="Grigoriev I.V."/>
            <person name="Lucas S.M."/>
            <person name="Steele R.E."/>
            <person name="Finnerty J.R."/>
            <person name="Technau U."/>
            <person name="Martindale M.Q."/>
            <person name="Rokhsar D.S."/>
        </authorList>
    </citation>
    <scope>NUCLEOTIDE SEQUENCE [LARGE SCALE GENOMIC DNA]</scope>
    <source>
        <strain evidence="4">CH2 X CH6</strain>
    </source>
</reference>
<name>A7SVY0_NEMVE</name>
<dbReference type="Gene3D" id="3.40.50.1010">
    <property type="entry name" value="5'-nuclease"/>
    <property type="match status" value="1"/>
</dbReference>
<evidence type="ECO:0000259" key="2">
    <source>
        <dbReference type="SMART" id="SM00484"/>
    </source>
</evidence>
<dbReference type="InParanoid" id="A7SVY0"/>
<feature type="domain" description="XPG-I" evidence="2">
    <location>
        <begin position="8"/>
        <end position="84"/>
    </location>
</feature>
<feature type="coiled-coil region" evidence="1">
    <location>
        <begin position="51"/>
        <end position="81"/>
    </location>
</feature>
<gene>
    <name evidence="3" type="ORF">NEMVEDRAFT_v1g218321</name>
</gene>
<accession>A7SVY0</accession>
<evidence type="ECO:0000313" key="3">
    <source>
        <dbReference type="EMBL" id="EDO32148.1"/>
    </source>
</evidence>
<organism evidence="3 4">
    <name type="scientific">Nematostella vectensis</name>
    <name type="common">Starlet sea anemone</name>
    <dbReference type="NCBI Taxonomy" id="45351"/>
    <lineage>
        <taxon>Eukaryota</taxon>
        <taxon>Metazoa</taxon>
        <taxon>Cnidaria</taxon>
        <taxon>Anthozoa</taxon>
        <taxon>Hexacorallia</taxon>
        <taxon>Actiniaria</taxon>
        <taxon>Edwardsiidae</taxon>
        <taxon>Nematostella</taxon>
    </lineage>
</organism>
<proteinExistence type="predicted"/>
<dbReference type="STRING" id="45351.A7SVY0"/>
<keyword evidence="1" id="KW-0175">Coiled coil</keyword>